<feature type="region of interest" description="Disordered" evidence="1">
    <location>
        <begin position="180"/>
        <end position="201"/>
    </location>
</feature>
<evidence type="ECO:0000256" key="1">
    <source>
        <dbReference type="SAM" id="MobiDB-lite"/>
    </source>
</evidence>
<feature type="compositionally biased region" description="Basic and acidic residues" evidence="1">
    <location>
        <begin position="254"/>
        <end position="265"/>
    </location>
</feature>
<keyword evidence="2" id="KW-0732">Signal</keyword>
<evidence type="ECO:0000256" key="2">
    <source>
        <dbReference type="SAM" id="SignalP"/>
    </source>
</evidence>
<name>A0A4V1Q4A6_9AGAR</name>
<feature type="chain" id="PRO_5020191899" evidence="2">
    <location>
        <begin position="25"/>
        <end position="406"/>
    </location>
</feature>
<keyword evidence="4" id="KW-1185">Reference proteome</keyword>
<feature type="region of interest" description="Disordered" evidence="1">
    <location>
        <begin position="77"/>
        <end position="158"/>
    </location>
</feature>
<feature type="compositionally biased region" description="Acidic residues" evidence="1">
    <location>
        <begin position="324"/>
        <end position="337"/>
    </location>
</feature>
<feature type="compositionally biased region" description="Polar residues" evidence="1">
    <location>
        <begin position="149"/>
        <end position="158"/>
    </location>
</feature>
<protein>
    <submittedName>
        <fullName evidence="3">Uncharacterized protein</fullName>
    </submittedName>
</protein>
<feature type="region of interest" description="Disordered" evidence="1">
    <location>
        <begin position="252"/>
        <end position="274"/>
    </location>
</feature>
<sequence>MIFILTFFCKFLQSLLNLFTLGCARSPTPADIEEGVLDEKNDSASLHFDPTIDTPVIRPIVENDSFGSFIEVSLADDDDDANVNGGDTNKNEFPGRAQSITSPPKYASPKAPPPDAPSAAKKPAHARLLDILIQFPLPPPPDRDDNGAPSATGQANQKTYIPGGLFRKFTWPKQRIPPVPPLPRALTNSPPTTFPPLTPTSTRRSSLVWFADSKVSPHPTSKNASKPSYFNPWSALHRTGVYDQSLNDFTSNRAGDEWTDGRGSGDGDGGGGDTAMTSILQGLEEVDRNFMQGDMSVRDLFSANMSLYTAEGDHSFSSTTSSCEEGELGDAEGEGEGDGNTTATTTSTAASFMAAEFVFPMVGRERGQVQGSASDDESSGGANMLLWDVKSSIDSTRGSFHRRTLN</sequence>
<dbReference type="Proteomes" id="UP000290288">
    <property type="component" value="Unassembled WGS sequence"/>
</dbReference>
<organism evidence="3 4">
    <name type="scientific">Candolleomyces aberdarensis</name>
    <dbReference type="NCBI Taxonomy" id="2316362"/>
    <lineage>
        <taxon>Eukaryota</taxon>
        <taxon>Fungi</taxon>
        <taxon>Dikarya</taxon>
        <taxon>Basidiomycota</taxon>
        <taxon>Agaricomycotina</taxon>
        <taxon>Agaricomycetes</taxon>
        <taxon>Agaricomycetidae</taxon>
        <taxon>Agaricales</taxon>
        <taxon>Agaricineae</taxon>
        <taxon>Psathyrellaceae</taxon>
        <taxon>Candolleomyces</taxon>
    </lineage>
</organism>
<evidence type="ECO:0000313" key="3">
    <source>
        <dbReference type="EMBL" id="RXW21418.1"/>
    </source>
</evidence>
<feature type="signal peptide" evidence="2">
    <location>
        <begin position="1"/>
        <end position="24"/>
    </location>
</feature>
<dbReference type="AlphaFoldDB" id="A0A4V1Q4A6"/>
<accession>A0A4V1Q4A6</accession>
<dbReference type="OrthoDB" id="10650759at2759"/>
<feature type="region of interest" description="Disordered" evidence="1">
    <location>
        <begin position="313"/>
        <end position="344"/>
    </location>
</feature>
<evidence type="ECO:0000313" key="4">
    <source>
        <dbReference type="Proteomes" id="UP000290288"/>
    </source>
</evidence>
<reference evidence="3 4" key="1">
    <citation type="submission" date="2019-01" db="EMBL/GenBank/DDBJ databases">
        <title>Draft genome sequence of Psathyrella aberdarensis IHI B618.</title>
        <authorList>
            <person name="Buettner E."/>
            <person name="Kellner H."/>
        </authorList>
    </citation>
    <scope>NUCLEOTIDE SEQUENCE [LARGE SCALE GENOMIC DNA]</scope>
    <source>
        <strain evidence="3 4">IHI B618</strain>
    </source>
</reference>
<proteinExistence type="predicted"/>
<dbReference type="EMBL" id="SDEE01000108">
    <property type="protein sequence ID" value="RXW21418.1"/>
    <property type="molecule type" value="Genomic_DNA"/>
</dbReference>
<comment type="caution">
    <text evidence="3">The sequence shown here is derived from an EMBL/GenBank/DDBJ whole genome shotgun (WGS) entry which is preliminary data.</text>
</comment>
<gene>
    <name evidence="3" type="ORF">EST38_g4428</name>
</gene>